<dbReference type="OrthoDB" id="5226911at2759"/>
<gene>
    <name evidence="2" type="ORF">T310_2802</name>
</gene>
<organism evidence="2 3">
    <name type="scientific">Rasamsonia emersonii (strain ATCC 16479 / CBS 393.64 / IMI 116815)</name>
    <dbReference type="NCBI Taxonomy" id="1408163"/>
    <lineage>
        <taxon>Eukaryota</taxon>
        <taxon>Fungi</taxon>
        <taxon>Dikarya</taxon>
        <taxon>Ascomycota</taxon>
        <taxon>Pezizomycotina</taxon>
        <taxon>Eurotiomycetes</taxon>
        <taxon>Eurotiomycetidae</taxon>
        <taxon>Eurotiales</taxon>
        <taxon>Trichocomaceae</taxon>
        <taxon>Rasamsonia</taxon>
    </lineage>
</organism>
<keyword evidence="3" id="KW-1185">Reference proteome</keyword>
<dbReference type="AlphaFoldDB" id="A0A0F4YYL1"/>
<feature type="compositionally biased region" description="Basic and acidic residues" evidence="1">
    <location>
        <begin position="198"/>
        <end position="216"/>
    </location>
</feature>
<evidence type="ECO:0000313" key="3">
    <source>
        <dbReference type="Proteomes" id="UP000053958"/>
    </source>
</evidence>
<evidence type="ECO:0000256" key="1">
    <source>
        <dbReference type="SAM" id="MobiDB-lite"/>
    </source>
</evidence>
<accession>A0A0F4YYL1</accession>
<dbReference type="GeneID" id="25315153"/>
<comment type="caution">
    <text evidence="2">The sequence shown here is derived from an EMBL/GenBank/DDBJ whole genome shotgun (WGS) entry which is preliminary data.</text>
</comment>
<protein>
    <submittedName>
        <fullName evidence="2">Uncharacterized protein</fullName>
    </submittedName>
</protein>
<dbReference type="RefSeq" id="XP_013329782.1">
    <property type="nucleotide sequence ID" value="XM_013474328.1"/>
</dbReference>
<dbReference type="EMBL" id="LASV01000110">
    <property type="protein sequence ID" value="KKA23170.1"/>
    <property type="molecule type" value="Genomic_DNA"/>
</dbReference>
<proteinExistence type="predicted"/>
<evidence type="ECO:0000313" key="2">
    <source>
        <dbReference type="EMBL" id="KKA23170.1"/>
    </source>
</evidence>
<name>A0A0F4YYL1_RASE3</name>
<dbReference type="Proteomes" id="UP000053958">
    <property type="component" value="Unassembled WGS sequence"/>
</dbReference>
<feature type="compositionally biased region" description="Polar residues" evidence="1">
    <location>
        <begin position="156"/>
        <end position="166"/>
    </location>
</feature>
<reference evidence="2 3" key="1">
    <citation type="submission" date="2015-04" db="EMBL/GenBank/DDBJ databases">
        <authorList>
            <person name="Heijne W.H."/>
            <person name="Fedorova N.D."/>
            <person name="Nierman W.C."/>
            <person name="Vollebregt A.W."/>
            <person name="Zhao Z."/>
            <person name="Wu L."/>
            <person name="Kumar M."/>
            <person name="Stam H."/>
            <person name="van den Berg M.A."/>
            <person name="Pel H.J."/>
        </authorList>
    </citation>
    <scope>NUCLEOTIDE SEQUENCE [LARGE SCALE GENOMIC DNA]</scope>
    <source>
        <strain evidence="2 3">CBS 393.64</strain>
    </source>
</reference>
<dbReference type="STRING" id="1408163.A0A0F4YYL1"/>
<feature type="region of interest" description="Disordered" evidence="1">
    <location>
        <begin position="156"/>
        <end position="236"/>
    </location>
</feature>
<sequence>MASLTIGPLLGKARKRAAQPGIIRILAQSDEGSFFQLRQGSKKSQRKVTPYDEDLDTADKEEQLRLSLQRGPSQIISAYETNSERFGDRFPRGDDLAQSSLTHTLLILNAGLRRIMSSIMPNDRRNDELARRSLLNLSERSARDVVNSLEDLRQRLMTSSMGSPQSGLLPRDRESISRRHSGAAKKEAPLRQQQQVPRKRDKDKDKGQPKGSHKDAIAAGRSKPSLSSVAGSDSHPCQDVVRGAWVRTRNGSSSPVTVITSHALKIQPKTAGTTIT</sequence>